<dbReference type="Proteomes" id="UP000059680">
    <property type="component" value="Chromosome 10"/>
</dbReference>
<reference evidence="2 3" key="2">
    <citation type="journal article" date="2013" name="Plant Cell Physiol.">
        <title>Rice Annotation Project Database (RAP-DB): an integrative and interactive database for rice genomics.</title>
        <authorList>
            <person name="Sakai H."/>
            <person name="Lee S.S."/>
            <person name="Tanaka T."/>
            <person name="Numa H."/>
            <person name="Kim J."/>
            <person name="Kawahara Y."/>
            <person name="Wakimoto H."/>
            <person name="Yang C.C."/>
            <person name="Iwamoto M."/>
            <person name="Abe T."/>
            <person name="Yamada Y."/>
            <person name="Muto A."/>
            <person name="Inokuchi H."/>
            <person name="Ikemura T."/>
            <person name="Matsumoto T."/>
            <person name="Sasaki T."/>
            <person name="Itoh T."/>
        </authorList>
    </citation>
    <scope>NUCLEOTIDE SEQUENCE [LARGE SCALE GENOMIC DNA]</scope>
    <source>
        <strain evidence="3">cv. Nipponbare</strain>
    </source>
</reference>
<evidence type="ECO:0000313" key="2">
    <source>
        <dbReference type="EMBL" id="BAT09629.1"/>
    </source>
</evidence>
<dbReference type="InParanoid" id="A0A0P0XRW3"/>
<organism evidence="2 3">
    <name type="scientific">Oryza sativa subsp. japonica</name>
    <name type="common">Rice</name>
    <dbReference type="NCBI Taxonomy" id="39947"/>
    <lineage>
        <taxon>Eukaryota</taxon>
        <taxon>Viridiplantae</taxon>
        <taxon>Streptophyta</taxon>
        <taxon>Embryophyta</taxon>
        <taxon>Tracheophyta</taxon>
        <taxon>Spermatophyta</taxon>
        <taxon>Magnoliopsida</taxon>
        <taxon>Liliopsida</taxon>
        <taxon>Poales</taxon>
        <taxon>Poaceae</taxon>
        <taxon>BOP clade</taxon>
        <taxon>Oryzoideae</taxon>
        <taxon>Oryzeae</taxon>
        <taxon>Oryzinae</taxon>
        <taxon>Oryza</taxon>
        <taxon>Oryza sativa</taxon>
    </lineage>
</organism>
<keyword evidence="3" id="KW-1185">Reference proteome</keyword>
<feature type="compositionally biased region" description="Polar residues" evidence="1">
    <location>
        <begin position="169"/>
        <end position="185"/>
    </location>
</feature>
<proteinExistence type="predicted"/>
<protein>
    <submittedName>
        <fullName evidence="2">Os10g0110950 protein</fullName>
    </submittedName>
</protein>
<evidence type="ECO:0000256" key="1">
    <source>
        <dbReference type="SAM" id="MobiDB-lite"/>
    </source>
</evidence>
<feature type="region of interest" description="Disordered" evidence="1">
    <location>
        <begin position="136"/>
        <end position="185"/>
    </location>
</feature>
<accession>A0A0P0XRW3</accession>
<gene>
    <name evidence="2" type="ordered locus">Os10g0110950</name>
    <name evidence="2" type="ORF">OSNPB_100110950</name>
</gene>
<reference evidence="2 3" key="3">
    <citation type="journal article" date="2013" name="Rice">
        <title>Improvement of the Oryza sativa Nipponbare reference genome using next generation sequence and optical map data.</title>
        <authorList>
            <person name="Kawahara Y."/>
            <person name="de la Bastide M."/>
            <person name="Hamilton J.P."/>
            <person name="Kanamori H."/>
            <person name="McCombie W.R."/>
            <person name="Ouyang S."/>
            <person name="Schwartz D.C."/>
            <person name="Tanaka T."/>
            <person name="Wu J."/>
            <person name="Zhou S."/>
            <person name="Childs K.L."/>
            <person name="Davidson R.M."/>
            <person name="Lin H."/>
            <person name="Quesada-Ocampo L."/>
            <person name="Vaillancourt B."/>
            <person name="Sakai H."/>
            <person name="Lee S.S."/>
            <person name="Kim J."/>
            <person name="Numa H."/>
            <person name="Itoh T."/>
            <person name="Buell C.R."/>
            <person name="Matsumoto T."/>
        </authorList>
    </citation>
    <scope>NUCLEOTIDE SEQUENCE [LARGE SCALE GENOMIC DNA]</scope>
    <source>
        <strain evidence="3">cv. Nipponbare</strain>
    </source>
</reference>
<name>A0A0P0XRW3_ORYSJ</name>
<evidence type="ECO:0000313" key="3">
    <source>
        <dbReference type="Proteomes" id="UP000059680"/>
    </source>
</evidence>
<sequence length="185" mass="19819">MTSKVAIEAAGRVNGPTRPSMAMPCSISVDVICAVTTKKTTMDTQTGNIRSRIFSSSTCETVHSLHGLHCAGEISSDKMAALSKNLDIYHANSLLKPHAGVSYRQAISAYDSLQLQPPPGTPLSVDSLPVSCTCKPSYQRKTGRGRTPRVASGSQNRRSTLCWPPPRQAESSTAVSRRSLRSNTS</sequence>
<reference evidence="3" key="1">
    <citation type="journal article" date="2005" name="Nature">
        <title>The map-based sequence of the rice genome.</title>
        <authorList>
            <consortium name="International rice genome sequencing project (IRGSP)"/>
            <person name="Matsumoto T."/>
            <person name="Wu J."/>
            <person name="Kanamori H."/>
            <person name="Katayose Y."/>
            <person name="Fujisawa M."/>
            <person name="Namiki N."/>
            <person name="Mizuno H."/>
            <person name="Yamamoto K."/>
            <person name="Antonio B.A."/>
            <person name="Baba T."/>
            <person name="Sakata K."/>
            <person name="Nagamura Y."/>
            <person name="Aoki H."/>
            <person name="Arikawa K."/>
            <person name="Arita K."/>
            <person name="Bito T."/>
            <person name="Chiden Y."/>
            <person name="Fujitsuka N."/>
            <person name="Fukunaka R."/>
            <person name="Hamada M."/>
            <person name="Harada C."/>
            <person name="Hayashi A."/>
            <person name="Hijishita S."/>
            <person name="Honda M."/>
            <person name="Hosokawa S."/>
            <person name="Ichikawa Y."/>
            <person name="Idonuma A."/>
            <person name="Iijima M."/>
            <person name="Ikeda M."/>
            <person name="Ikeno M."/>
            <person name="Ito K."/>
            <person name="Ito S."/>
            <person name="Ito T."/>
            <person name="Ito Y."/>
            <person name="Ito Y."/>
            <person name="Iwabuchi A."/>
            <person name="Kamiya K."/>
            <person name="Karasawa W."/>
            <person name="Kurita K."/>
            <person name="Katagiri S."/>
            <person name="Kikuta A."/>
            <person name="Kobayashi H."/>
            <person name="Kobayashi N."/>
            <person name="Machita K."/>
            <person name="Maehara T."/>
            <person name="Masukawa M."/>
            <person name="Mizubayashi T."/>
            <person name="Mukai Y."/>
            <person name="Nagasaki H."/>
            <person name="Nagata Y."/>
            <person name="Naito S."/>
            <person name="Nakashima M."/>
            <person name="Nakama Y."/>
            <person name="Nakamichi Y."/>
            <person name="Nakamura M."/>
            <person name="Meguro A."/>
            <person name="Negishi M."/>
            <person name="Ohta I."/>
            <person name="Ohta T."/>
            <person name="Okamoto M."/>
            <person name="Ono N."/>
            <person name="Saji S."/>
            <person name="Sakaguchi M."/>
            <person name="Sakai K."/>
            <person name="Shibata M."/>
            <person name="Shimokawa T."/>
            <person name="Song J."/>
            <person name="Takazaki Y."/>
            <person name="Terasawa K."/>
            <person name="Tsugane M."/>
            <person name="Tsuji K."/>
            <person name="Ueda S."/>
            <person name="Waki K."/>
            <person name="Yamagata H."/>
            <person name="Yamamoto M."/>
            <person name="Yamamoto S."/>
            <person name="Yamane H."/>
            <person name="Yoshiki S."/>
            <person name="Yoshihara R."/>
            <person name="Yukawa K."/>
            <person name="Zhong H."/>
            <person name="Yano M."/>
            <person name="Yuan Q."/>
            <person name="Ouyang S."/>
            <person name="Liu J."/>
            <person name="Jones K.M."/>
            <person name="Gansberger K."/>
            <person name="Moffat K."/>
            <person name="Hill J."/>
            <person name="Bera J."/>
            <person name="Fadrosh D."/>
            <person name="Jin S."/>
            <person name="Johri S."/>
            <person name="Kim M."/>
            <person name="Overton L."/>
            <person name="Reardon M."/>
            <person name="Tsitrin T."/>
            <person name="Vuong H."/>
            <person name="Weaver B."/>
            <person name="Ciecko A."/>
            <person name="Tallon L."/>
            <person name="Jackson J."/>
            <person name="Pai G."/>
            <person name="Aken S.V."/>
            <person name="Utterback T."/>
            <person name="Reidmuller S."/>
            <person name="Feldblyum T."/>
            <person name="Hsiao J."/>
            <person name="Zismann V."/>
            <person name="Iobst S."/>
            <person name="de Vazeille A.R."/>
            <person name="Buell C.R."/>
            <person name="Ying K."/>
            <person name="Li Y."/>
            <person name="Lu T."/>
            <person name="Huang Y."/>
            <person name="Zhao Q."/>
            <person name="Feng Q."/>
            <person name="Zhang L."/>
            <person name="Zhu J."/>
            <person name="Weng Q."/>
            <person name="Mu J."/>
            <person name="Lu Y."/>
            <person name="Fan D."/>
            <person name="Liu Y."/>
            <person name="Guan J."/>
            <person name="Zhang Y."/>
            <person name="Yu S."/>
            <person name="Liu X."/>
            <person name="Zhang Y."/>
            <person name="Hong G."/>
            <person name="Han B."/>
            <person name="Choisne N."/>
            <person name="Demange N."/>
            <person name="Orjeda G."/>
            <person name="Samain S."/>
            <person name="Cattolico L."/>
            <person name="Pelletier E."/>
            <person name="Couloux A."/>
            <person name="Segurens B."/>
            <person name="Wincker P."/>
            <person name="D'Hont A."/>
            <person name="Scarpelli C."/>
            <person name="Weissenbach J."/>
            <person name="Salanoubat M."/>
            <person name="Quetier F."/>
            <person name="Yu Y."/>
            <person name="Kim H.R."/>
            <person name="Rambo T."/>
            <person name="Currie J."/>
            <person name="Collura K."/>
            <person name="Luo M."/>
            <person name="Yang T."/>
            <person name="Ammiraju J.S.S."/>
            <person name="Engler F."/>
            <person name="Soderlund C."/>
            <person name="Wing R.A."/>
            <person name="Palmer L.E."/>
            <person name="de la Bastide M."/>
            <person name="Spiegel L."/>
            <person name="Nascimento L."/>
            <person name="Zutavern T."/>
            <person name="O'Shaughnessy A."/>
            <person name="Dike S."/>
            <person name="Dedhia N."/>
            <person name="Preston R."/>
            <person name="Balija V."/>
            <person name="McCombie W.R."/>
            <person name="Chow T."/>
            <person name="Chen H."/>
            <person name="Chung M."/>
            <person name="Chen C."/>
            <person name="Shaw J."/>
            <person name="Wu H."/>
            <person name="Hsiao K."/>
            <person name="Chao Y."/>
            <person name="Chu M."/>
            <person name="Cheng C."/>
            <person name="Hour A."/>
            <person name="Lee P."/>
            <person name="Lin S."/>
            <person name="Lin Y."/>
            <person name="Liou J."/>
            <person name="Liu S."/>
            <person name="Hsing Y."/>
            <person name="Raghuvanshi S."/>
            <person name="Mohanty A."/>
            <person name="Bharti A.K."/>
            <person name="Gaur A."/>
            <person name="Gupta V."/>
            <person name="Kumar D."/>
            <person name="Ravi V."/>
            <person name="Vij S."/>
            <person name="Kapur A."/>
            <person name="Khurana P."/>
            <person name="Khurana P."/>
            <person name="Khurana J.P."/>
            <person name="Tyagi A.K."/>
            <person name="Gaikwad K."/>
            <person name="Singh A."/>
            <person name="Dalal V."/>
            <person name="Srivastava S."/>
            <person name="Dixit A."/>
            <person name="Pal A.K."/>
            <person name="Ghazi I.A."/>
            <person name="Yadav M."/>
            <person name="Pandit A."/>
            <person name="Bhargava A."/>
            <person name="Sureshbabu K."/>
            <person name="Batra K."/>
            <person name="Sharma T.R."/>
            <person name="Mohapatra T."/>
            <person name="Singh N.K."/>
            <person name="Messing J."/>
            <person name="Nelson A.B."/>
            <person name="Fuks G."/>
            <person name="Kavchok S."/>
            <person name="Keizer G."/>
            <person name="Linton E."/>
            <person name="Llaca V."/>
            <person name="Song R."/>
            <person name="Tanyolac B."/>
            <person name="Young S."/>
            <person name="Ho-Il K."/>
            <person name="Hahn J.H."/>
            <person name="Sangsakoo G."/>
            <person name="Vanavichit A."/>
            <person name="de Mattos Luiz.A.T."/>
            <person name="Zimmer P.D."/>
            <person name="Malone G."/>
            <person name="Dellagostin O."/>
            <person name="de Oliveira A.C."/>
            <person name="Bevan M."/>
            <person name="Bancroft I."/>
            <person name="Minx P."/>
            <person name="Cordum H."/>
            <person name="Wilson R."/>
            <person name="Cheng Z."/>
            <person name="Jin W."/>
            <person name="Jiang J."/>
            <person name="Leong S.A."/>
            <person name="Iwama H."/>
            <person name="Gojobori T."/>
            <person name="Itoh T."/>
            <person name="Niimura Y."/>
            <person name="Fujii Y."/>
            <person name="Habara T."/>
            <person name="Sakai H."/>
            <person name="Sato Y."/>
            <person name="Wilson G."/>
            <person name="Kumar K."/>
            <person name="McCouch S."/>
            <person name="Juretic N."/>
            <person name="Hoen D."/>
            <person name="Wright S."/>
            <person name="Bruskiewich R."/>
            <person name="Bureau T."/>
            <person name="Miyao A."/>
            <person name="Hirochika H."/>
            <person name="Nishikawa T."/>
            <person name="Kadowaki K."/>
            <person name="Sugiura M."/>
            <person name="Burr B."/>
            <person name="Sasaki T."/>
        </authorList>
    </citation>
    <scope>NUCLEOTIDE SEQUENCE [LARGE SCALE GENOMIC DNA]</scope>
    <source>
        <strain evidence="3">cv. Nipponbare</strain>
    </source>
</reference>
<dbReference type="EMBL" id="AP014966">
    <property type="protein sequence ID" value="BAT09629.1"/>
    <property type="molecule type" value="Genomic_DNA"/>
</dbReference>
<dbReference type="Gramene" id="Os10t0110950-00">
    <property type="protein sequence ID" value="Os10t0110950-00"/>
    <property type="gene ID" value="Os10g0110950"/>
</dbReference>
<dbReference type="AlphaFoldDB" id="A0A0P0XRW3"/>
<dbReference type="PaxDb" id="39947-A0A0P0XRW3"/>